<keyword evidence="1" id="KW-0812">Transmembrane</keyword>
<sequence length="84" mass="8987">MVLGVRSLEFGIAVFTGAFTTVVVLAGVFLLADAFVAVFLGVAAFFCFVAFAGAGAGAKYLCIINCKTMFSQSYKTRQFRQILL</sequence>
<keyword evidence="1" id="KW-0472">Membrane</keyword>
<evidence type="ECO:0000313" key="3">
    <source>
        <dbReference type="Proteomes" id="UP000050465"/>
    </source>
</evidence>
<gene>
    <name evidence="2" type="ORF">HLUCCA11_20140</name>
</gene>
<comment type="caution">
    <text evidence="2">The sequence shown here is derived from an EMBL/GenBank/DDBJ whole genome shotgun (WGS) entry which is preliminary data.</text>
</comment>
<feature type="transmembrane region" description="Helical" evidence="1">
    <location>
        <begin position="38"/>
        <end position="62"/>
    </location>
</feature>
<proteinExistence type="predicted"/>
<accession>A0A0P7ZS70</accession>
<evidence type="ECO:0000256" key="1">
    <source>
        <dbReference type="SAM" id="Phobius"/>
    </source>
</evidence>
<reference evidence="2 3" key="1">
    <citation type="submission" date="2015-09" db="EMBL/GenBank/DDBJ databases">
        <title>Identification and resolution of microdiversity through metagenomic sequencing of parallel consortia.</title>
        <authorList>
            <person name="Nelson W.C."/>
            <person name="Romine M.F."/>
            <person name="Lindemann S.R."/>
        </authorList>
    </citation>
    <scope>NUCLEOTIDE SEQUENCE [LARGE SCALE GENOMIC DNA]</scope>
    <source>
        <strain evidence="2">Ana</strain>
    </source>
</reference>
<dbReference type="EMBL" id="LJZR01000042">
    <property type="protein sequence ID" value="KPQ32949.1"/>
    <property type="molecule type" value="Genomic_DNA"/>
</dbReference>
<feature type="transmembrane region" description="Helical" evidence="1">
    <location>
        <begin position="12"/>
        <end position="32"/>
    </location>
</feature>
<dbReference type="Proteomes" id="UP000050465">
    <property type="component" value="Unassembled WGS sequence"/>
</dbReference>
<evidence type="ECO:0000313" key="2">
    <source>
        <dbReference type="EMBL" id="KPQ32949.1"/>
    </source>
</evidence>
<protein>
    <submittedName>
        <fullName evidence="2">Uncharacterized protein</fullName>
    </submittedName>
</protein>
<name>A0A0P7ZS70_9CYAN</name>
<keyword evidence="1" id="KW-1133">Transmembrane helix</keyword>
<organism evidence="2 3">
    <name type="scientific">Phormidesmis priestleyi Ana</name>
    <dbReference type="NCBI Taxonomy" id="1666911"/>
    <lineage>
        <taxon>Bacteria</taxon>
        <taxon>Bacillati</taxon>
        <taxon>Cyanobacteriota</taxon>
        <taxon>Cyanophyceae</taxon>
        <taxon>Leptolyngbyales</taxon>
        <taxon>Leptolyngbyaceae</taxon>
        <taxon>Phormidesmis</taxon>
    </lineage>
</organism>
<dbReference type="AlphaFoldDB" id="A0A0P7ZS70"/>